<accession>A0A4V3RKZ0</accession>
<feature type="domain" description="6-phospho-N-acetylmuramidase N-terminal" evidence="2">
    <location>
        <begin position="4"/>
        <end position="238"/>
    </location>
</feature>
<dbReference type="Proteomes" id="UP000306888">
    <property type="component" value="Unassembled WGS sequence"/>
</dbReference>
<dbReference type="InterPro" id="IPR043894">
    <property type="entry name" value="MupG_C"/>
</dbReference>
<comment type="caution">
    <text evidence="3">The sequence shown here is derived from an EMBL/GenBank/DDBJ whole genome shotgun (WGS) entry which is preliminary data.</text>
</comment>
<gene>
    <name evidence="3" type="ORF">E5347_10750</name>
</gene>
<name>A0A4V3RKZ0_9CLOT</name>
<dbReference type="AlphaFoldDB" id="A0A4V3RKZ0"/>
<reference evidence="3 4" key="1">
    <citation type="submission" date="2019-04" db="EMBL/GenBank/DDBJ databases">
        <title>Microbes associate with the intestines of laboratory mice.</title>
        <authorList>
            <person name="Navarre W."/>
            <person name="Wong E."/>
            <person name="Huang K."/>
            <person name="Tropini C."/>
            <person name="Ng K."/>
            <person name="Yu B."/>
        </authorList>
    </citation>
    <scope>NUCLEOTIDE SEQUENCE [LARGE SCALE GENOMIC DNA]</scope>
    <source>
        <strain evidence="3 4">NM50_B9-20</strain>
    </source>
</reference>
<dbReference type="Pfam" id="PF19200">
    <property type="entry name" value="MupG_N"/>
    <property type="match status" value="1"/>
</dbReference>
<dbReference type="Gene3D" id="3.20.20.70">
    <property type="entry name" value="Aldolase class I"/>
    <property type="match status" value="1"/>
</dbReference>
<dbReference type="InterPro" id="IPR029000">
    <property type="entry name" value="Cyclophilin-like_dom_sf"/>
</dbReference>
<dbReference type="InterPro" id="IPR017853">
    <property type="entry name" value="GH"/>
</dbReference>
<dbReference type="InterPro" id="IPR043797">
    <property type="entry name" value="MupG_N"/>
</dbReference>
<dbReference type="InterPro" id="IPR008589">
    <property type="entry name" value="MupG"/>
</dbReference>
<dbReference type="RefSeq" id="WP_136007233.1">
    <property type="nucleotide sequence ID" value="NZ_SRYR01000005.1"/>
</dbReference>
<dbReference type="SUPFAM" id="SSF50891">
    <property type="entry name" value="Cyclophilin-like"/>
    <property type="match status" value="1"/>
</dbReference>
<proteinExistence type="predicted"/>
<dbReference type="OrthoDB" id="5809921at2"/>
<evidence type="ECO:0000313" key="4">
    <source>
        <dbReference type="Proteomes" id="UP000306888"/>
    </source>
</evidence>
<evidence type="ECO:0000259" key="1">
    <source>
        <dbReference type="Pfam" id="PF05913"/>
    </source>
</evidence>
<dbReference type="Gene3D" id="2.40.100.10">
    <property type="entry name" value="Cyclophilin-like"/>
    <property type="match status" value="1"/>
</dbReference>
<organism evidence="3 4">
    <name type="scientific">Clostridium sartagoforme</name>
    <dbReference type="NCBI Taxonomy" id="84031"/>
    <lineage>
        <taxon>Bacteria</taxon>
        <taxon>Bacillati</taxon>
        <taxon>Bacillota</taxon>
        <taxon>Clostridia</taxon>
        <taxon>Eubacteriales</taxon>
        <taxon>Clostridiaceae</taxon>
        <taxon>Clostridium</taxon>
    </lineage>
</organism>
<dbReference type="PANTHER" id="PTHR38435">
    <property type="match status" value="1"/>
</dbReference>
<dbReference type="PANTHER" id="PTHR38435:SF1">
    <property type="entry name" value="DUF871 DOMAIN-CONTAINING PROTEIN"/>
    <property type="match status" value="1"/>
</dbReference>
<dbReference type="Pfam" id="PF05913">
    <property type="entry name" value="MupG_C"/>
    <property type="match status" value="1"/>
</dbReference>
<keyword evidence="4" id="KW-1185">Reference proteome</keyword>
<evidence type="ECO:0000259" key="2">
    <source>
        <dbReference type="Pfam" id="PF19200"/>
    </source>
</evidence>
<feature type="domain" description="6-phospho-N-acetylmuramidase C-terminal" evidence="1">
    <location>
        <begin position="270"/>
        <end position="385"/>
    </location>
</feature>
<dbReference type="InterPro" id="IPR013785">
    <property type="entry name" value="Aldolase_TIM"/>
</dbReference>
<evidence type="ECO:0000313" key="3">
    <source>
        <dbReference type="EMBL" id="TGY41790.1"/>
    </source>
</evidence>
<sequence>MVRLGVSVYPEQEKIEEIDAYLKLASKYGFTKVFTSLFSVEGTKEEIVNYFKSFSEIAHKYGMEVSGDANGEFFAKMGATETDLSVFKEMGIDTIRMDFAFNDERDAVLINNKDGIHIEMSTSFIDVIEKAITNGANIENLSTCHNFYPQKYTAPSVEKINDLNNYWQSKNIKVGIFISSLVEGTHGPWPVSDGLPTIEDHRKLPIDLQLKHCLVMNNVDEILIGNAFASEDEFKAIDNIMKEVFINVPVNDSFGIFKNFIPNGDIKRVPFNINLEKGISDLEKEILFDFQTHNDMGDCLNYMLRSRFTRVIYKGKSIPERKCNKTHFTRGDVVIVNNNLAHYLGEVQIVLKDIEVDGQRNLLGRISEEEIMLLDSMEGTEVFGFINKTK</sequence>
<protein>
    <submittedName>
        <fullName evidence="3">DUF871 domain-containing protein</fullName>
    </submittedName>
</protein>
<dbReference type="SUPFAM" id="SSF51445">
    <property type="entry name" value="(Trans)glycosidases"/>
    <property type="match status" value="1"/>
</dbReference>
<dbReference type="EMBL" id="SRYR01000005">
    <property type="protein sequence ID" value="TGY41790.1"/>
    <property type="molecule type" value="Genomic_DNA"/>
</dbReference>